<dbReference type="SFLD" id="SFLDG01067">
    <property type="entry name" value="SPASM/twitch_domain_containing"/>
    <property type="match status" value="1"/>
</dbReference>
<keyword evidence="5" id="KW-0411">Iron-sulfur</keyword>
<dbReference type="SFLD" id="SFLDS00029">
    <property type="entry name" value="Radical_SAM"/>
    <property type="match status" value="1"/>
</dbReference>
<evidence type="ECO:0000256" key="5">
    <source>
        <dbReference type="ARBA" id="ARBA00023014"/>
    </source>
</evidence>
<keyword evidence="2" id="KW-0949">S-adenosyl-L-methionine</keyword>
<dbReference type="GO" id="GO:0051536">
    <property type="term" value="F:iron-sulfur cluster binding"/>
    <property type="evidence" value="ECO:0007669"/>
    <property type="project" value="UniProtKB-KW"/>
</dbReference>
<proteinExistence type="predicted"/>
<dbReference type="Pfam" id="PF04055">
    <property type="entry name" value="Radical_SAM"/>
    <property type="match status" value="1"/>
</dbReference>
<reference evidence="7 8" key="1">
    <citation type="journal article" date="2011" name="Stand. Genomic Sci.">
        <title>Complete genome sequence of Desulfobulbus propionicus type strain (1pr3).</title>
        <authorList>
            <person name="Pagani I."/>
            <person name="Lapidus A."/>
            <person name="Nolan M."/>
            <person name="Lucas S."/>
            <person name="Hammon N."/>
            <person name="Deshpande S."/>
            <person name="Cheng J.F."/>
            <person name="Chertkov O."/>
            <person name="Davenport K."/>
            <person name="Tapia R."/>
            <person name="Han C."/>
            <person name="Goodwin L."/>
            <person name="Pitluck S."/>
            <person name="Liolios K."/>
            <person name="Mavromatis K."/>
            <person name="Ivanova N."/>
            <person name="Mikhailova N."/>
            <person name="Pati A."/>
            <person name="Chen A."/>
            <person name="Palaniappan K."/>
            <person name="Land M."/>
            <person name="Hauser L."/>
            <person name="Chang Y.J."/>
            <person name="Jeffries C.D."/>
            <person name="Detter J.C."/>
            <person name="Brambilla E."/>
            <person name="Kannan K.P."/>
            <person name="Djao O.D."/>
            <person name="Rohde M."/>
            <person name="Pukall R."/>
            <person name="Spring S."/>
            <person name="Goker M."/>
            <person name="Sikorski J."/>
            <person name="Woyke T."/>
            <person name="Bristow J."/>
            <person name="Eisen J.A."/>
            <person name="Markowitz V."/>
            <person name="Hugenholtz P."/>
            <person name="Kyrpides N.C."/>
            <person name="Klenk H.P."/>
        </authorList>
    </citation>
    <scope>NUCLEOTIDE SEQUENCE [LARGE SCALE GENOMIC DNA]</scope>
    <source>
        <strain evidence="8">ATCC 33891 / DSM 2032 / 1pr3</strain>
    </source>
</reference>
<dbReference type="PANTHER" id="PTHR11228">
    <property type="entry name" value="RADICAL SAM DOMAIN PROTEIN"/>
    <property type="match status" value="1"/>
</dbReference>
<dbReference type="AlphaFoldDB" id="A0A7U3YP02"/>
<dbReference type="EMBL" id="CP002364">
    <property type="protein sequence ID" value="ADW18889.1"/>
    <property type="molecule type" value="Genomic_DNA"/>
</dbReference>
<dbReference type="GO" id="GO:0046872">
    <property type="term" value="F:metal ion binding"/>
    <property type="evidence" value="ECO:0007669"/>
    <property type="project" value="UniProtKB-KW"/>
</dbReference>
<dbReference type="InterPro" id="IPR058240">
    <property type="entry name" value="rSAM_sf"/>
</dbReference>
<dbReference type="InterPro" id="IPR050377">
    <property type="entry name" value="Radical_SAM_PqqE_MftC-like"/>
</dbReference>
<dbReference type="Gene3D" id="3.20.20.70">
    <property type="entry name" value="Aldolase class I"/>
    <property type="match status" value="1"/>
</dbReference>
<dbReference type="Proteomes" id="UP000006365">
    <property type="component" value="Chromosome"/>
</dbReference>
<accession>A0A7U3YP02</accession>
<comment type="cofactor">
    <cofactor evidence="1">
        <name>[4Fe-4S] cluster</name>
        <dbReference type="ChEBI" id="CHEBI:49883"/>
    </cofactor>
</comment>
<evidence type="ECO:0000256" key="2">
    <source>
        <dbReference type="ARBA" id="ARBA00022691"/>
    </source>
</evidence>
<evidence type="ECO:0000256" key="1">
    <source>
        <dbReference type="ARBA" id="ARBA00001966"/>
    </source>
</evidence>
<sequence>MTALKKIYIEITNRCNLACPFCARSDRAKGTMAVTAFAEVLHRLAGATRYLYLHVLGEPLLHPHFDRLLALCQEQGFRVNLTTNGTLLARHRQTLLASPALRQINISLHGLAHLERRSAEAHLAGVLDFAQEASRTTGLYLSLRLWNLGTGEAQAKKVNPWLLQRLTSAFGHPPLRADALRSERGIPLAPRVFLNPEEPFTWPRPDDPDLGRLGHCRGLRDHLAILVDGTVVPCCLDAEGVLALGNIFAQSLDEVLASPRAVRMREGLGHQWLVEPLCRRCSYRLRFSVPAGS</sequence>
<dbReference type="Pfam" id="PF13186">
    <property type="entry name" value="SPASM"/>
    <property type="match status" value="1"/>
</dbReference>
<gene>
    <name evidence="7" type="ordered locus">Despr_2754</name>
</gene>
<dbReference type="CDD" id="cd01335">
    <property type="entry name" value="Radical_SAM"/>
    <property type="match status" value="1"/>
</dbReference>
<evidence type="ECO:0000259" key="6">
    <source>
        <dbReference type="PROSITE" id="PS51918"/>
    </source>
</evidence>
<evidence type="ECO:0000256" key="4">
    <source>
        <dbReference type="ARBA" id="ARBA00023004"/>
    </source>
</evidence>
<dbReference type="GO" id="GO:0003824">
    <property type="term" value="F:catalytic activity"/>
    <property type="evidence" value="ECO:0007669"/>
    <property type="project" value="InterPro"/>
</dbReference>
<feature type="domain" description="Radical SAM core" evidence="6">
    <location>
        <begin position="1"/>
        <end position="217"/>
    </location>
</feature>
<dbReference type="PROSITE" id="PS51918">
    <property type="entry name" value="RADICAL_SAM"/>
    <property type="match status" value="1"/>
</dbReference>
<dbReference type="InterPro" id="IPR013785">
    <property type="entry name" value="Aldolase_TIM"/>
</dbReference>
<evidence type="ECO:0000313" key="8">
    <source>
        <dbReference type="Proteomes" id="UP000006365"/>
    </source>
</evidence>
<organism evidence="7 8">
    <name type="scientific">Desulfobulbus propionicus (strain ATCC 33891 / DSM 2032 / VKM B-1956 / 1pr3)</name>
    <dbReference type="NCBI Taxonomy" id="577650"/>
    <lineage>
        <taxon>Bacteria</taxon>
        <taxon>Pseudomonadati</taxon>
        <taxon>Thermodesulfobacteriota</taxon>
        <taxon>Desulfobulbia</taxon>
        <taxon>Desulfobulbales</taxon>
        <taxon>Desulfobulbaceae</taxon>
        <taxon>Desulfobulbus</taxon>
    </lineage>
</organism>
<dbReference type="InterPro" id="IPR023885">
    <property type="entry name" value="4Fe4S-binding_SPASM_dom"/>
</dbReference>
<dbReference type="SUPFAM" id="SSF102114">
    <property type="entry name" value="Radical SAM enzymes"/>
    <property type="match status" value="1"/>
</dbReference>
<dbReference type="PANTHER" id="PTHR11228:SF7">
    <property type="entry name" value="PQQA PEPTIDE CYCLASE"/>
    <property type="match status" value="1"/>
</dbReference>
<evidence type="ECO:0000313" key="7">
    <source>
        <dbReference type="EMBL" id="ADW18889.1"/>
    </source>
</evidence>
<dbReference type="InterPro" id="IPR007197">
    <property type="entry name" value="rSAM"/>
</dbReference>
<protein>
    <submittedName>
        <fullName evidence="7">Radical SAM domain protein</fullName>
    </submittedName>
</protein>
<keyword evidence="4" id="KW-0408">Iron</keyword>
<keyword evidence="8" id="KW-1185">Reference proteome</keyword>
<evidence type="ECO:0000256" key="3">
    <source>
        <dbReference type="ARBA" id="ARBA00022723"/>
    </source>
</evidence>
<dbReference type="KEGG" id="dpr:Despr_2754"/>
<keyword evidence="3" id="KW-0479">Metal-binding</keyword>
<dbReference type="CDD" id="cd21122">
    <property type="entry name" value="SPASM_rSAM"/>
    <property type="match status" value="1"/>
</dbReference>
<name>A0A7U3YP02_DESPD</name>